<dbReference type="EMBL" id="UINC01026000">
    <property type="protein sequence ID" value="SVB02652.1"/>
    <property type="molecule type" value="Genomic_DNA"/>
</dbReference>
<evidence type="ECO:0000256" key="9">
    <source>
        <dbReference type="ARBA" id="ARBA00022777"/>
    </source>
</evidence>
<dbReference type="PROSITE" id="PS50109">
    <property type="entry name" value="HIS_KIN"/>
    <property type="match status" value="1"/>
</dbReference>
<evidence type="ECO:0000313" key="17">
    <source>
        <dbReference type="EMBL" id="SVB02652.1"/>
    </source>
</evidence>
<name>A0A382ANE2_9ZZZZ</name>
<dbReference type="InterPro" id="IPR036890">
    <property type="entry name" value="HATPase_C_sf"/>
</dbReference>
<dbReference type="GO" id="GO:0000155">
    <property type="term" value="F:phosphorelay sensor kinase activity"/>
    <property type="evidence" value="ECO:0007669"/>
    <property type="project" value="InterPro"/>
</dbReference>
<dbReference type="CDD" id="cd06225">
    <property type="entry name" value="HAMP"/>
    <property type="match status" value="1"/>
</dbReference>
<dbReference type="InterPro" id="IPR005467">
    <property type="entry name" value="His_kinase_dom"/>
</dbReference>
<dbReference type="InterPro" id="IPR045671">
    <property type="entry name" value="NtrY-like_N"/>
</dbReference>
<dbReference type="GO" id="GO:0005886">
    <property type="term" value="C:plasma membrane"/>
    <property type="evidence" value="ECO:0007669"/>
    <property type="project" value="UniProtKB-SubCell"/>
</dbReference>
<comment type="subcellular location">
    <subcellularLocation>
        <location evidence="2">Cell membrane</location>
        <topology evidence="2">Multi-pass membrane protein</topology>
    </subcellularLocation>
</comment>
<evidence type="ECO:0000256" key="12">
    <source>
        <dbReference type="ARBA" id="ARBA00023012"/>
    </source>
</evidence>
<evidence type="ECO:0000256" key="14">
    <source>
        <dbReference type="SAM" id="Phobius"/>
    </source>
</evidence>
<keyword evidence="4" id="KW-1003">Cell membrane</keyword>
<dbReference type="InterPro" id="IPR050398">
    <property type="entry name" value="HssS/ArlS-like"/>
</dbReference>
<organism evidence="17">
    <name type="scientific">marine metagenome</name>
    <dbReference type="NCBI Taxonomy" id="408172"/>
    <lineage>
        <taxon>unclassified sequences</taxon>
        <taxon>metagenomes</taxon>
        <taxon>ecological metagenomes</taxon>
    </lineage>
</organism>
<comment type="catalytic activity">
    <reaction evidence="1">
        <text>ATP + protein L-histidine = ADP + protein N-phospho-L-histidine.</text>
        <dbReference type="EC" id="2.7.13.3"/>
    </reaction>
</comment>
<dbReference type="PROSITE" id="PS50885">
    <property type="entry name" value="HAMP"/>
    <property type="match status" value="1"/>
</dbReference>
<dbReference type="GO" id="GO:0005524">
    <property type="term" value="F:ATP binding"/>
    <property type="evidence" value="ECO:0007669"/>
    <property type="project" value="UniProtKB-KW"/>
</dbReference>
<dbReference type="Pfam" id="PF00672">
    <property type="entry name" value="HAMP"/>
    <property type="match status" value="1"/>
</dbReference>
<dbReference type="Gene3D" id="3.30.565.10">
    <property type="entry name" value="Histidine kinase-like ATPase, C-terminal domain"/>
    <property type="match status" value="1"/>
</dbReference>
<reference evidence="17" key="1">
    <citation type="submission" date="2018-05" db="EMBL/GenBank/DDBJ databases">
        <authorList>
            <person name="Lanie J.A."/>
            <person name="Ng W.-L."/>
            <person name="Kazmierczak K.M."/>
            <person name="Andrzejewski T.M."/>
            <person name="Davidsen T.M."/>
            <person name="Wayne K.J."/>
            <person name="Tettelin H."/>
            <person name="Glass J.I."/>
            <person name="Rusch D."/>
            <person name="Podicherti R."/>
            <person name="Tsui H.-C.T."/>
            <person name="Winkler M.E."/>
        </authorList>
    </citation>
    <scope>NUCLEOTIDE SEQUENCE</scope>
</reference>
<dbReference type="InterPro" id="IPR036097">
    <property type="entry name" value="HisK_dim/P_sf"/>
</dbReference>
<evidence type="ECO:0000256" key="10">
    <source>
        <dbReference type="ARBA" id="ARBA00022840"/>
    </source>
</evidence>
<feature type="domain" description="HAMP" evidence="16">
    <location>
        <begin position="293"/>
        <end position="333"/>
    </location>
</feature>
<evidence type="ECO:0000259" key="16">
    <source>
        <dbReference type="PROSITE" id="PS50885"/>
    </source>
</evidence>
<dbReference type="InterPro" id="IPR003660">
    <property type="entry name" value="HAMP_dom"/>
</dbReference>
<keyword evidence="9" id="KW-0418">Kinase</keyword>
<feature type="transmembrane region" description="Helical" evidence="14">
    <location>
        <begin position="29"/>
        <end position="50"/>
    </location>
</feature>
<evidence type="ECO:0000256" key="11">
    <source>
        <dbReference type="ARBA" id="ARBA00022989"/>
    </source>
</evidence>
<keyword evidence="12" id="KW-0902">Two-component regulatory system</keyword>
<keyword evidence="10" id="KW-0067">ATP-binding</keyword>
<keyword evidence="5" id="KW-0597">Phosphoprotein</keyword>
<evidence type="ECO:0000256" key="8">
    <source>
        <dbReference type="ARBA" id="ARBA00022741"/>
    </source>
</evidence>
<dbReference type="PANTHER" id="PTHR45528:SF9">
    <property type="entry name" value="SENSOR HISTIDINE KINASE YBDK"/>
    <property type="match status" value="1"/>
</dbReference>
<dbReference type="Gene3D" id="6.10.340.10">
    <property type="match status" value="1"/>
</dbReference>
<keyword evidence="13 14" id="KW-0472">Membrane</keyword>
<keyword evidence="6" id="KW-0808">Transferase</keyword>
<dbReference type="CDD" id="cd00082">
    <property type="entry name" value="HisKA"/>
    <property type="match status" value="1"/>
</dbReference>
<dbReference type="SUPFAM" id="SSF47384">
    <property type="entry name" value="Homodimeric domain of signal transducing histidine kinase"/>
    <property type="match status" value="1"/>
</dbReference>
<proteinExistence type="predicted"/>
<evidence type="ECO:0000256" key="7">
    <source>
        <dbReference type="ARBA" id="ARBA00022692"/>
    </source>
</evidence>
<dbReference type="SMART" id="SM00388">
    <property type="entry name" value="HisKA"/>
    <property type="match status" value="1"/>
</dbReference>
<evidence type="ECO:0000256" key="6">
    <source>
        <dbReference type="ARBA" id="ARBA00022679"/>
    </source>
</evidence>
<evidence type="ECO:0000256" key="2">
    <source>
        <dbReference type="ARBA" id="ARBA00004651"/>
    </source>
</evidence>
<feature type="non-terminal residue" evidence="17">
    <location>
        <position position="477"/>
    </location>
</feature>
<feature type="transmembrane region" description="Helical" evidence="14">
    <location>
        <begin position="71"/>
        <end position="90"/>
    </location>
</feature>
<feature type="transmembrane region" description="Helical" evidence="14">
    <location>
        <begin position="267"/>
        <end position="289"/>
    </location>
</feature>
<evidence type="ECO:0000256" key="5">
    <source>
        <dbReference type="ARBA" id="ARBA00022553"/>
    </source>
</evidence>
<accession>A0A382ANE2</accession>
<dbReference type="Gene3D" id="1.10.287.130">
    <property type="match status" value="1"/>
</dbReference>
<evidence type="ECO:0000259" key="15">
    <source>
        <dbReference type="PROSITE" id="PS50109"/>
    </source>
</evidence>
<keyword evidence="11 14" id="KW-1133">Transmembrane helix</keyword>
<gene>
    <name evidence="17" type="ORF">METZ01_LOCUS155506</name>
</gene>
<feature type="domain" description="Histidine kinase" evidence="15">
    <location>
        <begin position="348"/>
        <end position="477"/>
    </location>
</feature>
<evidence type="ECO:0000256" key="13">
    <source>
        <dbReference type="ARBA" id="ARBA00023136"/>
    </source>
</evidence>
<keyword evidence="7 14" id="KW-0812">Transmembrane</keyword>
<sequence length="477" mass="53152">MFSLILLSALSLVALMVASDSPDAFNRLQTPLLLVNTVSFLVLFILVVVSGRKLVRDYKKSKLGAKLRLRMTLAFGGLAVVPAVVVFVFATNFMNKGIDVWFDAEVEQGLSNALTLGRTALDEQIQQGLFKTTNMALTLTGTDQLDKRLNELRNNSLALELLVLNNELQVIGASTKSLGNLGSRLPSKAEMNQAITKQSWASLDSSVEGEYLIRVLVPILGFSSNETPLYLHSLFSVDPNLSKMADSVEETYARYGRLTFLKIPLQYSYIFTLALVVMLALLLAIYGSIEFAERLVKPIESLEKSTRSVAAGEDAVQIPKAGEDEISLLVSSFMHAQKEAAWSDVARRMAHEINNPLTPIQLSAERIRNRYLSKLGKEDQAFLSSSTNTIIHQVEVLRDMVNAFGEFAKDPQLKFERFDFNQLLMESVDLFEEEKNVKYFTILLDEGITFVEGDVKRVRQILNNVFKNAIDATKDCS</sequence>
<evidence type="ECO:0000256" key="4">
    <source>
        <dbReference type="ARBA" id="ARBA00022475"/>
    </source>
</evidence>
<protein>
    <recommendedName>
        <fullName evidence="3">histidine kinase</fullName>
        <ecNumber evidence="3">2.7.13.3</ecNumber>
    </recommendedName>
</protein>
<keyword evidence="8" id="KW-0547">Nucleotide-binding</keyword>
<dbReference type="AlphaFoldDB" id="A0A382ANE2"/>
<dbReference type="Pfam" id="PF19312">
    <property type="entry name" value="NtrY_N"/>
    <property type="match status" value="1"/>
</dbReference>
<dbReference type="EC" id="2.7.13.3" evidence="3"/>
<evidence type="ECO:0000256" key="3">
    <source>
        <dbReference type="ARBA" id="ARBA00012438"/>
    </source>
</evidence>
<dbReference type="InterPro" id="IPR003661">
    <property type="entry name" value="HisK_dim/P_dom"/>
</dbReference>
<evidence type="ECO:0000256" key="1">
    <source>
        <dbReference type="ARBA" id="ARBA00000085"/>
    </source>
</evidence>
<dbReference type="PANTHER" id="PTHR45528">
    <property type="entry name" value="SENSOR HISTIDINE KINASE CPXA"/>
    <property type="match status" value="1"/>
</dbReference>
<dbReference type="SUPFAM" id="SSF55874">
    <property type="entry name" value="ATPase domain of HSP90 chaperone/DNA topoisomerase II/histidine kinase"/>
    <property type="match status" value="1"/>
</dbReference>
<dbReference type="Pfam" id="PF00512">
    <property type="entry name" value="HisKA"/>
    <property type="match status" value="1"/>
</dbReference>